<dbReference type="Pfam" id="PF01261">
    <property type="entry name" value="AP_endonuc_2"/>
    <property type="match status" value="1"/>
</dbReference>
<evidence type="ECO:0000313" key="3">
    <source>
        <dbReference type="Proteomes" id="UP000019666"/>
    </source>
</evidence>
<gene>
    <name evidence="2" type="ORF">Rumeso_01173</name>
</gene>
<feature type="domain" description="Xylose isomerase-like TIM barrel" evidence="1">
    <location>
        <begin position="21"/>
        <end position="253"/>
    </location>
</feature>
<protein>
    <recommendedName>
        <fullName evidence="1">Xylose isomerase-like TIM barrel domain-containing protein</fullName>
    </recommendedName>
</protein>
<evidence type="ECO:0000313" key="2">
    <source>
        <dbReference type="EMBL" id="EYD77226.1"/>
    </source>
</evidence>
<name>A0A017HS61_9RHOB</name>
<dbReference type="EMBL" id="AOSK01000032">
    <property type="protein sequence ID" value="EYD77226.1"/>
    <property type="molecule type" value="Genomic_DNA"/>
</dbReference>
<dbReference type="Proteomes" id="UP000019666">
    <property type="component" value="Unassembled WGS sequence"/>
</dbReference>
<dbReference type="InterPro" id="IPR050312">
    <property type="entry name" value="IolE/XylAMocC-like"/>
</dbReference>
<sequence>MMRLGVFAKTFAGETPGEVLSAAKAAGFDCVQYNMACSGLGALPRVVPAEAVEAVRAATEATGIGIAAVSATYNMIHPDPSVRATGRAAFEAIAGAARGMGTGIVTVCTGSLDAEDQWRSHPENGSGEAWEDFLAEMRLLLPVAERSGVVIGVEPEMANVVSSAARAREMLDAFPGAPIGIVLDPANLFEDLGGFRDGAVVDEAVEMLADRIVMAHAKDRDPGRRFVAAGSGVVDFGRFLGGLRRAGFDGAVVTHGLSAGEAPGVARFLRGQLG</sequence>
<dbReference type="PANTHER" id="PTHR12110">
    <property type="entry name" value="HYDROXYPYRUVATE ISOMERASE"/>
    <property type="match status" value="1"/>
</dbReference>
<evidence type="ECO:0000259" key="1">
    <source>
        <dbReference type="Pfam" id="PF01261"/>
    </source>
</evidence>
<dbReference type="STRING" id="442562.Rumeso_01173"/>
<accession>A0A017HS61</accession>
<dbReference type="AlphaFoldDB" id="A0A017HS61"/>
<reference evidence="2 3" key="1">
    <citation type="submission" date="2013-02" db="EMBL/GenBank/DDBJ databases">
        <authorList>
            <person name="Fiebig A."/>
            <person name="Goeker M."/>
            <person name="Klenk H.-P.P."/>
        </authorList>
    </citation>
    <scope>NUCLEOTIDE SEQUENCE [LARGE SCALE GENOMIC DNA]</scope>
    <source>
        <strain evidence="2 3">DSM 19309</strain>
    </source>
</reference>
<comment type="caution">
    <text evidence="2">The sequence shown here is derived from an EMBL/GenBank/DDBJ whole genome shotgun (WGS) entry which is preliminary data.</text>
</comment>
<organism evidence="2 3">
    <name type="scientific">Rubellimicrobium mesophilum DSM 19309</name>
    <dbReference type="NCBI Taxonomy" id="442562"/>
    <lineage>
        <taxon>Bacteria</taxon>
        <taxon>Pseudomonadati</taxon>
        <taxon>Pseudomonadota</taxon>
        <taxon>Alphaproteobacteria</taxon>
        <taxon>Rhodobacterales</taxon>
        <taxon>Roseobacteraceae</taxon>
        <taxon>Rubellimicrobium</taxon>
    </lineage>
</organism>
<dbReference type="PATRIC" id="fig|442562.3.peg.1163"/>
<dbReference type="SUPFAM" id="SSF51658">
    <property type="entry name" value="Xylose isomerase-like"/>
    <property type="match status" value="1"/>
</dbReference>
<dbReference type="InterPro" id="IPR036237">
    <property type="entry name" value="Xyl_isomerase-like_sf"/>
</dbReference>
<proteinExistence type="predicted"/>
<dbReference type="InterPro" id="IPR013022">
    <property type="entry name" value="Xyl_isomerase-like_TIM-brl"/>
</dbReference>
<dbReference type="HOGENOM" id="CLU_080433_1_0_5"/>
<keyword evidence="3" id="KW-1185">Reference proteome</keyword>
<dbReference type="Gene3D" id="3.20.20.150">
    <property type="entry name" value="Divalent-metal-dependent TIM barrel enzymes"/>
    <property type="match status" value="1"/>
</dbReference>
<dbReference type="PANTHER" id="PTHR12110:SF21">
    <property type="entry name" value="XYLOSE ISOMERASE-LIKE TIM BARREL DOMAIN-CONTAINING PROTEIN"/>
    <property type="match status" value="1"/>
</dbReference>